<accession>A9S3X8</accession>
<dbReference type="AlphaFoldDB" id="A9S3X8"/>
<protein>
    <recommendedName>
        <fullName evidence="4">2'-5' RNA ligase family protein</fullName>
    </recommendedName>
</protein>
<dbReference type="Proteomes" id="UP000006727">
    <property type="component" value="Chromosome 12"/>
</dbReference>
<gene>
    <name evidence="2" type="primary">LOC112289666</name>
    <name evidence="1" type="ORF">PHYPA_016451</name>
</gene>
<dbReference type="Gene3D" id="3.90.1140.10">
    <property type="entry name" value="Cyclic phosphodiesterase"/>
    <property type="match status" value="1"/>
</dbReference>
<reference evidence="2" key="3">
    <citation type="submission" date="2020-12" db="UniProtKB">
        <authorList>
            <consortium name="EnsemblPlants"/>
        </authorList>
    </citation>
    <scope>IDENTIFICATION</scope>
</reference>
<evidence type="ECO:0000313" key="3">
    <source>
        <dbReference type="Proteomes" id="UP000006727"/>
    </source>
</evidence>
<evidence type="ECO:0000313" key="1">
    <source>
        <dbReference type="EMBL" id="PNR44068.1"/>
    </source>
</evidence>
<evidence type="ECO:0008006" key="4">
    <source>
        <dbReference type="Google" id="ProtNLM"/>
    </source>
</evidence>
<dbReference type="EMBL" id="ABEU02000012">
    <property type="protein sequence ID" value="PNR44068.1"/>
    <property type="molecule type" value="Genomic_DNA"/>
</dbReference>
<dbReference type="SUPFAM" id="SSF55144">
    <property type="entry name" value="LigT-like"/>
    <property type="match status" value="1"/>
</dbReference>
<reference evidence="1 3" key="1">
    <citation type="journal article" date="2008" name="Science">
        <title>The Physcomitrella genome reveals evolutionary insights into the conquest of land by plants.</title>
        <authorList>
            <person name="Rensing S."/>
            <person name="Lang D."/>
            <person name="Zimmer A."/>
            <person name="Terry A."/>
            <person name="Salamov A."/>
            <person name="Shapiro H."/>
            <person name="Nishiyama T."/>
            <person name="Perroud P.-F."/>
            <person name="Lindquist E."/>
            <person name="Kamisugi Y."/>
            <person name="Tanahashi T."/>
            <person name="Sakakibara K."/>
            <person name="Fujita T."/>
            <person name="Oishi K."/>
            <person name="Shin-I T."/>
            <person name="Kuroki Y."/>
            <person name="Toyoda A."/>
            <person name="Suzuki Y."/>
            <person name="Hashimoto A."/>
            <person name="Yamaguchi K."/>
            <person name="Sugano A."/>
            <person name="Kohara Y."/>
            <person name="Fujiyama A."/>
            <person name="Anterola A."/>
            <person name="Aoki S."/>
            <person name="Ashton N."/>
            <person name="Barbazuk W.B."/>
            <person name="Barker E."/>
            <person name="Bennetzen J."/>
            <person name="Bezanilla M."/>
            <person name="Blankenship R."/>
            <person name="Cho S.H."/>
            <person name="Dutcher S."/>
            <person name="Estelle M."/>
            <person name="Fawcett J.A."/>
            <person name="Gundlach H."/>
            <person name="Hanada K."/>
            <person name="Heyl A."/>
            <person name="Hicks K.A."/>
            <person name="Hugh J."/>
            <person name="Lohr M."/>
            <person name="Mayer K."/>
            <person name="Melkozernov A."/>
            <person name="Murata T."/>
            <person name="Nelson D."/>
            <person name="Pils B."/>
            <person name="Prigge M."/>
            <person name="Reiss B."/>
            <person name="Renner T."/>
            <person name="Rombauts S."/>
            <person name="Rushton P."/>
            <person name="Sanderfoot A."/>
            <person name="Schween G."/>
            <person name="Shiu S.-H."/>
            <person name="Stueber K."/>
            <person name="Theodoulou F.L."/>
            <person name="Tu H."/>
            <person name="Van de Peer Y."/>
            <person name="Verrier P.J."/>
            <person name="Waters E."/>
            <person name="Wood A."/>
            <person name="Yang L."/>
            <person name="Cove D."/>
            <person name="Cuming A."/>
            <person name="Hasebe M."/>
            <person name="Lucas S."/>
            <person name="Mishler D.B."/>
            <person name="Reski R."/>
            <person name="Grigoriev I."/>
            <person name="Quatrano R.S."/>
            <person name="Boore J.L."/>
        </authorList>
    </citation>
    <scope>NUCLEOTIDE SEQUENCE [LARGE SCALE GENOMIC DNA]</scope>
    <source>
        <strain evidence="2 3">cv. Gransden 2004</strain>
    </source>
</reference>
<reference evidence="1 3" key="2">
    <citation type="journal article" date="2018" name="Plant J.">
        <title>The Physcomitrella patens chromosome-scale assembly reveals moss genome structure and evolution.</title>
        <authorList>
            <person name="Lang D."/>
            <person name="Ullrich K.K."/>
            <person name="Murat F."/>
            <person name="Fuchs J."/>
            <person name="Jenkins J."/>
            <person name="Haas F.B."/>
            <person name="Piednoel M."/>
            <person name="Gundlach H."/>
            <person name="Van Bel M."/>
            <person name="Meyberg R."/>
            <person name="Vives C."/>
            <person name="Morata J."/>
            <person name="Symeonidi A."/>
            <person name="Hiss M."/>
            <person name="Muchero W."/>
            <person name="Kamisugi Y."/>
            <person name="Saleh O."/>
            <person name="Blanc G."/>
            <person name="Decker E.L."/>
            <person name="van Gessel N."/>
            <person name="Grimwood J."/>
            <person name="Hayes R.D."/>
            <person name="Graham S.W."/>
            <person name="Gunter L.E."/>
            <person name="McDaniel S.F."/>
            <person name="Hoernstein S.N.W."/>
            <person name="Larsson A."/>
            <person name="Li F.W."/>
            <person name="Perroud P.F."/>
            <person name="Phillips J."/>
            <person name="Ranjan P."/>
            <person name="Rokshar D.S."/>
            <person name="Rothfels C.J."/>
            <person name="Schneider L."/>
            <person name="Shu S."/>
            <person name="Stevenson D.W."/>
            <person name="Thummler F."/>
            <person name="Tillich M."/>
            <person name="Villarreal Aguilar J.C."/>
            <person name="Widiez T."/>
            <person name="Wong G.K."/>
            <person name="Wymore A."/>
            <person name="Zhang Y."/>
            <person name="Zimmer A.D."/>
            <person name="Quatrano R.S."/>
            <person name="Mayer K.F.X."/>
            <person name="Goodstein D."/>
            <person name="Casacuberta J.M."/>
            <person name="Vandepoele K."/>
            <person name="Reski R."/>
            <person name="Cuming A.C."/>
            <person name="Tuskan G.A."/>
            <person name="Maumus F."/>
            <person name="Salse J."/>
            <person name="Schmutz J."/>
            <person name="Rensing S.A."/>
        </authorList>
    </citation>
    <scope>NUCLEOTIDE SEQUENCE [LARGE SCALE GENOMIC DNA]</scope>
    <source>
        <strain evidence="2 3">cv. Gransden 2004</strain>
    </source>
</reference>
<organism evidence="1">
    <name type="scientific">Physcomitrium patens</name>
    <name type="common">Spreading-leaved earth moss</name>
    <name type="synonym">Physcomitrella patens</name>
    <dbReference type="NCBI Taxonomy" id="3218"/>
    <lineage>
        <taxon>Eukaryota</taxon>
        <taxon>Viridiplantae</taxon>
        <taxon>Streptophyta</taxon>
        <taxon>Embryophyta</taxon>
        <taxon>Bryophyta</taxon>
        <taxon>Bryophytina</taxon>
        <taxon>Bryopsida</taxon>
        <taxon>Funariidae</taxon>
        <taxon>Funariales</taxon>
        <taxon>Funariaceae</taxon>
        <taxon>Physcomitrium</taxon>
    </lineage>
</organism>
<dbReference type="STRING" id="3218.A9S3X8"/>
<dbReference type="OrthoDB" id="5364416at2759"/>
<sequence>MITSLAPLATRDASTRQYTPAMASTVTAPIVLTLVLDPKSQHFFDTLREEHFPKERSFLKAHLTLFHHLPSHNYDNIRSQIEETATAEAPLPIAVTGVRNLGRGVAFTLESQRLRALHKRLQRQWHPELTPQDQQRLYPHITVQNKVDAAAAAALHRELAAQFQPFEATGTALQLWAYRGGPWEPLHVFPFLKQPASQASSS</sequence>
<dbReference type="Pfam" id="PF13563">
    <property type="entry name" value="2_5_RNA_ligase2"/>
    <property type="match status" value="1"/>
</dbReference>
<dbReference type="InterPro" id="IPR009097">
    <property type="entry name" value="Cyclic_Pdiesterase"/>
</dbReference>
<name>A9S3X8_PHYPA</name>
<dbReference type="Gramene" id="Pp3c12_18420V3.1">
    <property type="protein sequence ID" value="PAC:32974147.CDS.1"/>
    <property type="gene ID" value="Pp3c12_18420"/>
</dbReference>
<proteinExistence type="predicted"/>
<evidence type="ECO:0000313" key="2">
    <source>
        <dbReference type="EnsemblPlants" id="PAC:32974147.CDS.1"/>
    </source>
</evidence>
<dbReference type="EnsemblPlants" id="Pp3c12_18420V3.2">
    <property type="protein sequence ID" value="PAC:32974148.CDS.1"/>
    <property type="gene ID" value="Pp3c12_18420"/>
</dbReference>
<dbReference type="EnsemblPlants" id="Pp3c12_18420V3.1">
    <property type="protein sequence ID" value="PAC:32974147.CDS.1"/>
    <property type="gene ID" value="Pp3c12_18420"/>
</dbReference>
<dbReference type="Gramene" id="Pp3c12_18420V3.2">
    <property type="protein sequence ID" value="PAC:32974148.CDS.1"/>
    <property type="gene ID" value="Pp3c12_18420"/>
</dbReference>
<keyword evidence="3" id="KW-1185">Reference proteome</keyword>